<organism evidence="2 3">
    <name type="scientific">Capsaspora owczarzaki (strain ATCC 30864)</name>
    <dbReference type="NCBI Taxonomy" id="595528"/>
    <lineage>
        <taxon>Eukaryota</taxon>
        <taxon>Filasterea</taxon>
        <taxon>Capsaspora</taxon>
    </lineage>
</organism>
<feature type="compositionally biased region" description="Low complexity" evidence="1">
    <location>
        <begin position="119"/>
        <end position="138"/>
    </location>
</feature>
<feature type="compositionally biased region" description="Polar residues" evidence="1">
    <location>
        <begin position="1"/>
        <end position="25"/>
    </location>
</feature>
<accession>A0A0D2U052</accession>
<dbReference type="EMBL" id="KE346360">
    <property type="protein sequence ID" value="KJE88556.1"/>
    <property type="molecule type" value="Genomic_DNA"/>
</dbReference>
<sequence length="522" mass="55327">MSSRFVNFMSATRSSDARKATSTTAAPARAGAPSKVSSSSATGRSGTIVSNAQPTPALPGRHHVPSQPVSNLHKPAQRTAVPPAQQPKGRLLGQAAARRANSSAVGPASACGSDQSFLSTSSAAAPAPRTSQASAALPKPAPNLALLAAREQRQNAENQSETLNITTHDQSFDAHDFDVSVRPDRNRVSNISQVSIDSLAMPSPPQTTAFMKASMTALNPSSPADRMSNESPAMLGTPPKTPLLRARSARVAQTIPTGMAASYSNQDSDGNSPDSVPSGPHDMESPDWTFSSPTVVPMIMPGQFSIVDARNVASNLDLDMSPLQVQSVVVLRPESLDTETRSAVRSDNAVVDTVPSEEISTGGSSEDETVSGAVAVWTIEDPTVTMRLPCLPAAVPDPVKPKGVLAPTGTDLNMTVFADVVESDDEQDEKPTVETRTRFELGSFPVMFRLMVLLPQTGKGSEQITSLYRLLEETDGPLTIDSLCTKLEFTRERVALLVDVLHSRKLVVRMRSAGGREAFRLV</sequence>
<name>A0A0D2U052_CAPO3</name>
<evidence type="ECO:0000256" key="1">
    <source>
        <dbReference type="SAM" id="MobiDB-lite"/>
    </source>
</evidence>
<evidence type="ECO:0000313" key="2">
    <source>
        <dbReference type="EMBL" id="KJE88556.1"/>
    </source>
</evidence>
<feature type="region of interest" description="Disordered" evidence="1">
    <location>
        <begin position="1"/>
        <end position="138"/>
    </location>
</feature>
<dbReference type="AlphaFoldDB" id="A0A0D2U052"/>
<keyword evidence="3" id="KW-1185">Reference proteome</keyword>
<protein>
    <submittedName>
        <fullName evidence="2">Uncharacterized protein</fullName>
    </submittedName>
</protein>
<dbReference type="InParanoid" id="A0A0D2U052"/>
<feature type="compositionally biased region" description="Polar residues" evidence="1">
    <location>
        <begin position="262"/>
        <end position="275"/>
    </location>
</feature>
<feature type="compositionally biased region" description="Polar residues" evidence="1">
    <location>
        <begin position="35"/>
        <end position="54"/>
    </location>
</feature>
<proteinExistence type="predicted"/>
<reference evidence="3" key="1">
    <citation type="submission" date="2011-02" db="EMBL/GenBank/DDBJ databases">
        <title>The Genome Sequence of Capsaspora owczarzaki ATCC 30864.</title>
        <authorList>
            <person name="Russ C."/>
            <person name="Cuomo C."/>
            <person name="Burger G."/>
            <person name="Gray M.W."/>
            <person name="Holland P.W.H."/>
            <person name="King N."/>
            <person name="Lang F.B.F."/>
            <person name="Roger A.J."/>
            <person name="Ruiz-Trillo I."/>
            <person name="Young S.K."/>
            <person name="Zeng Q."/>
            <person name="Gargeya S."/>
            <person name="Alvarado L."/>
            <person name="Berlin A."/>
            <person name="Chapman S.B."/>
            <person name="Chen Z."/>
            <person name="Freedman E."/>
            <person name="Gellesch M."/>
            <person name="Goldberg J."/>
            <person name="Griggs A."/>
            <person name="Gujja S."/>
            <person name="Heilman E."/>
            <person name="Heiman D."/>
            <person name="Howarth C."/>
            <person name="Mehta T."/>
            <person name="Neiman D."/>
            <person name="Pearson M."/>
            <person name="Roberts A."/>
            <person name="Saif S."/>
            <person name="Shea T."/>
            <person name="Shenoy N."/>
            <person name="Sisk P."/>
            <person name="Stolte C."/>
            <person name="Sykes S."/>
            <person name="White J."/>
            <person name="Yandava C."/>
            <person name="Haas B."/>
            <person name="Nusbaum C."/>
            <person name="Birren B."/>
        </authorList>
    </citation>
    <scope>NUCLEOTIDE SEQUENCE</scope>
    <source>
        <strain evidence="3">ATCC 30864</strain>
    </source>
</reference>
<feature type="region of interest" description="Disordered" evidence="1">
    <location>
        <begin position="260"/>
        <end position="289"/>
    </location>
</feature>
<gene>
    <name evidence="2" type="ORF">CAOG_000198</name>
</gene>
<dbReference type="Proteomes" id="UP000008743">
    <property type="component" value="Unassembled WGS sequence"/>
</dbReference>
<evidence type="ECO:0000313" key="3">
    <source>
        <dbReference type="Proteomes" id="UP000008743"/>
    </source>
</evidence>